<keyword evidence="9" id="KW-1185">Reference proteome</keyword>
<feature type="domain" description="Alpha-L-rhamnosidase six-hairpin glycosidase" evidence="6">
    <location>
        <begin position="438"/>
        <end position="762"/>
    </location>
</feature>
<evidence type="ECO:0000313" key="8">
    <source>
        <dbReference type="EMBL" id="MFC4101332.1"/>
    </source>
</evidence>
<dbReference type="EMBL" id="JBHSAM010000028">
    <property type="protein sequence ID" value="MFC4101332.1"/>
    <property type="molecule type" value="Genomic_DNA"/>
</dbReference>
<dbReference type="Pfam" id="PF05592">
    <property type="entry name" value="Bac_rhamnosid"/>
    <property type="match status" value="1"/>
</dbReference>
<dbReference type="InterPro" id="IPR035396">
    <property type="entry name" value="Bac_rhamnosid6H"/>
</dbReference>
<gene>
    <name evidence="8" type="ORF">ACFOZ8_16950</name>
</gene>
<sequence length="886" mass="97934">MERTLATAWSGTLVRLRCEYMEAPLGVDKPNPKLSWEIACAEGEGDVLQSAYRILVASDPSSLDRQVGDMWDSKKVEGDAQNAVVYGGAELASKLRYWWKAKIWDRQGRESAWSEAAFFETGLFNADDWQCRWFNCEYPNGPTAVYYERKEFVPRNGARITAARAYIGATGSKANAYELRINGKKIGQDLISPGQTHFRRALYRTFDVTEDLRSGSNAIGILHTRKVIFRLDIRYEDGTSEAIVSDSSWRRRKKGAYVALRYAGGSISEGKGETYDARLAPDGWDMPGYDDSAWGRPIPENGPLLLTSQLQPIIASRTLAPVSIVSGGAGTFVVDFGQNLFGAVSLSVVGDAGTKVTLRYAESVHPDGTINPGSLEAGWLAEPQPQYDEYFLSGKGEERYQPAFSCHGFRYVEVAGYPGSLTADRISALVIHSDIENGSEFACSNELLNRLQHGAAWSFRSNLVSVPFDCPTRERQGWLGDAHCHAEADALNFDMAAFFAKWFDDIADCQLENGIVPLICPSEGHEYTLDMPWTAAVILIPWDYYMAYGDKAFLAQHYGLMSSCLSSFRHLLDDAHLLQNNRIFGDWFGSAGELSKTFLATAYYYRCLVLLSRIASELGETADEATYSALASRVKAGINAAFLKEGRYYDANSQTANALALYFELVPPACKPAVLGSLVKDVLSRGTMTVGCLGATAILAALAENGRNDIAYQLAASTNQGCWGYWIREYASTTALENFSDNRASNNHAFLVGGLSAWFYKHLAGISPLAPGYRHIRIKPYIPEDMDHASAQVHTVRGMVQSRWQKGRTQLVVTVAIPPNATAEVYIPSGDRACIQYERLGSDSEQRALMRIEGSFAVYAIGSGQHEWKAIYTEDVLRSLHKPDRQ</sequence>
<comment type="catalytic activity">
    <reaction evidence="1">
        <text>Hydrolysis of terminal non-reducing alpha-L-rhamnose residues in alpha-L-rhamnosides.</text>
        <dbReference type="EC" id="3.2.1.40"/>
    </reaction>
</comment>
<accession>A0ABV8K5R7</accession>
<evidence type="ECO:0000256" key="2">
    <source>
        <dbReference type="ARBA" id="ARBA00012652"/>
    </source>
</evidence>
<dbReference type="RefSeq" id="WP_377719951.1">
    <property type="nucleotide sequence ID" value="NZ_JBHSAM010000028.1"/>
</dbReference>
<protein>
    <recommendedName>
        <fullName evidence="2">alpha-L-rhamnosidase</fullName>
        <ecNumber evidence="2">3.2.1.40</ecNumber>
    </recommendedName>
</protein>
<dbReference type="GO" id="GO:0016787">
    <property type="term" value="F:hydrolase activity"/>
    <property type="evidence" value="ECO:0007669"/>
    <property type="project" value="UniProtKB-KW"/>
</dbReference>
<dbReference type="InterPro" id="IPR008902">
    <property type="entry name" value="Rhamnosid_concanavalin"/>
</dbReference>
<dbReference type="Gene3D" id="2.60.40.10">
    <property type="entry name" value="Immunoglobulins"/>
    <property type="match status" value="1"/>
</dbReference>
<evidence type="ECO:0000256" key="3">
    <source>
        <dbReference type="ARBA" id="ARBA00022801"/>
    </source>
</evidence>
<dbReference type="SUPFAM" id="SSF48208">
    <property type="entry name" value="Six-hairpin glycosidases"/>
    <property type="match status" value="1"/>
</dbReference>
<evidence type="ECO:0000259" key="6">
    <source>
        <dbReference type="Pfam" id="PF17389"/>
    </source>
</evidence>
<comment type="caution">
    <text evidence="8">The sequence shown here is derived from an EMBL/GenBank/DDBJ whole genome shotgun (WGS) entry which is preliminary data.</text>
</comment>
<evidence type="ECO:0000259" key="7">
    <source>
        <dbReference type="Pfam" id="PF17390"/>
    </source>
</evidence>
<feature type="domain" description="Bacterial alpha-L-rhamnosidase N-terminal" evidence="5">
    <location>
        <begin position="225"/>
        <end position="297"/>
    </location>
</feature>
<evidence type="ECO:0000259" key="5">
    <source>
        <dbReference type="Pfam" id="PF08531"/>
    </source>
</evidence>
<dbReference type="InterPro" id="IPR035398">
    <property type="entry name" value="Bac_rhamnosid_C"/>
</dbReference>
<dbReference type="Gene3D" id="2.60.120.260">
    <property type="entry name" value="Galactose-binding domain-like"/>
    <property type="match status" value="2"/>
</dbReference>
<dbReference type="InterPro" id="IPR013783">
    <property type="entry name" value="Ig-like_fold"/>
</dbReference>
<dbReference type="Pfam" id="PF08531">
    <property type="entry name" value="Bac_rhamnosid_N"/>
    <property type="match status" value="2"/>
</dbReference>
<dbReference type="EC" id="3.2.1.40" evidence="2"/>
<dbReference type="PIRSF" id="PIRSF010631">
    <property type="entry name" value="A-rhamnsds"/>
    <property type="match status" value="1"/>
</dbReference>
<keyword evidence="3 8" id="KW-0378">Hydrolase</keyword>
<feature type="domain" description="Bacterial alpha-L-rhamnosidase N-terminal" evidence="5">
    <location>
        <begin position="159"/>
        <end position="222"/>
    </location>
</feature>
<feature type="domain" description="Alpha-L-rhamnosidase concanavalin-like" evidence="4">
    <location>
        <begin position="329"/>
        <end position="432"/>
    </location>
</feature>
<proteinExistence type="predicted"/>
<dbReference type="Pfam" id="PF17390">
    <property type="entry name" value="Bac_rhamnosid_C"/>
    <property type="match status" value="1"/>
</dbReference>
<dbReference type="Pfam" id="PF25788">
    <property type="entry name" value="Ig_Rha78A_N"/>
    <property type="match status" value="1"/>
</dbReference>
<dbReference type="InterPro" id="IPR008928">
    <property type="entry name" value="6-hairpin_glycosidase_sf"/>
</dbReference>
<feature type="domain" description="Alpha-L-rhamnosidase C-terminal" evidence="7">
    <location>
        <begin position="765"/>
        <end position="838"/>
    </location>
</feature>
<dbReference type="PANTHER" id="PTHR33307:SF6">
    <property type="entry name" value="ALPHA-RHAMNOSIDASE (EUROFUNG)-RELATED"/>
    <property type="match status" value="1"/>
</dbReference>
<evidence type="ECO:0000259" key="4">
    <source>
        <dbReference type="Pfam" id="PF05592"/>
    </source>
</evidence>
<dbReference type="Pfam" id="PF17389">
    <property type="entry name" value="Bac_rhamnosid6H"/>
    <property type="match status" value="1"/>
</dbReference>
<organism evidence="8 9">
    <name type="scientific">Paenibacillus xanthanilyticus</name>
    <dbReference type="NCBI Taxonomy" id="1783531"/>
    <lineage>
        <taxon>Bacteria</taxon>
        <taxon>Bacillati</taxon>
        <taxon>Bacillota</taxon>
        <taxon>Bacilli</taxon>
        <taxon>Bacillales</taxon>
        <taxon>Paenibacillaceae</taxon>
        <taxon>Paenibacillus</taxon>
    </lineage>
</organism>
<reference evidence="9" key="1">
    <citation type="journal article" date="2019" name="Int. J. Syst. Evol. Microbiol.">
        <title>The Global Catalogue of Microorganisms (GCM) 10K type strain sequencing project: providing services to taxonomists for standard genome sequencing and annotation.</title>
        <authorList>
            <consortium name="The Broad Institute Genomics Platform"/>
            <consortium name="The Broad Institute Genome Sequencing Center for Infectious Disease"/>
            <person name="Wu L."/>
            <person name="Ma J."/>
        </authorList>
    </citation>
    <scope>NUCLEOTIDE SEQUENCE [LARGE SCALE GENOMIC DNA]</scope>
    <source>
        <strain evidence="9">IBRC-M 10987</strain>
    </source>
</reference>
<evidence type="ECO:0000256" key="1">
    <source>
        <dbReference type="ARBA" id="ARBA00001445"/>
    </source>
</evidence>
<dbReference type="InterPro" id="IPR013737">
    <property type="entry name" value="Bac_rhamnosid_N"/>
</dbReference>
<name>A0ABV8K5R7_9BACL</name>
<dbReference type="Gene3D" id="1.50.10.10">
    <property type="match status" value="1"/>
</dbReference>
<evidence type="ECO:0000313" key="9">
    <source>
        <dbReference type="Proteomes" id="UP001595715"/>
    </source>
</evidence>
<dbReference type="Gene3D" id="2.60.420.10">
    <property type="entry name" value="Maltose phosphorylase, domain 3"/>
    <property type="match status" value="1"/>
</dbReference>
<dbReference type="InterPro" id="IPR016007">
    <property type="entry name" value="Alpha_rhamnosid"/>
</dbReference>
<dbReference type="InterPro" id="IPR012341">
    <property type="entry name" value="6hp_glycosidase-like_sf"/>
</dbReference>
<dbReference type="Proteomes" id="UP001595715">
    <property type="component" value="Unassembled WGS sequence"/>
</dbReference>
<dbReference type="PANTHER" id="PTHR33307">
    <property type="entry name" value="ALPHA-RHAMNOSIDASE (EUROFUNG)"/>
    <property type="match status" value="1"/>
</dbReference>